<name>A0ABD3IE80_9MARC</name>
<evidence type="ECO:0000313" key="2">
    <source>
        <dbReference type="EMBL" id="KAL3701409.1"/>
    </source>
</evidence>
<feature type="compositionally biased region" description="Polar residues" evidence="1">
    <location>
        <begin position="256"/>
        <end position="270"/>
    </location>
</feature>
<evidence type="ECO:0000256" key="1">
    <source>
        <dbReference type="SAM" id="MobiDB-lite"/>
    </source>
</evidence>
<protein>
    <submittedName>
        <fullName evidence="2">Uncharacterized protein</fullName>
    </submittedName>
</protein>
<feature type="compositionally biased region" description="Basic and acidic residues" evidence="1">
    <location>
        <begin position="297"/>
        <end position="308"/>
    </location>
</feature>
<proteinExistence type="predicted"/>
<keyword evidence="3" id="KW-1185">Reference proteome</keyword>
<dbReference type="Proteomes" id="UP001633002">
    <property type="component" value="Unassembled WGS sequence"/>
</dbReference>
<comment type="caution">
    <text evidence="2">The sequence shown here is derived from an EMBL/GenBank/DDBJ whole genome shotgun (WGS) entry which is preliminary data.</text>
</comment>
<accession>A0ABD3IE80</accession>
<feature type="region of interest" description="Disordered" evidence="1">
    <location>
        <begin position="254"/>
        <end position="308"/>
    </location>
</feature>
<reference evidence="2 3" key="1">
    <citation type="submission" date="2024-09" db="EMBL/GenBank/DDBJ databases">
        <title>Chromosome-scale assembly of Riccia sorocarpa.</title>
        <authorList>
            <person name="Paukszto L."/>
        </authorList>
    </citation>
    <scope>NUCLEOTIDE SEQUENCE [LARGE SCALE GENOMIC DNA]</scope>
    <source>
        <strain evidence="2">LP-2024</strain>
        <tissue evidence="2">Aerial parts of the thallus</tissue>
    </source>
</reference>
<feature type="region of interest" description="Disordered" evidence="1">
    <location>
        <begin position="362"/>
        <end position="384"/>
    </location>
</feature>
<dbReference type="AlphaFoldDB" id="A0ABD3IE80"/>
<organism evidence="2 3">
    <name type="scientific">Riccia sorocarpa</name>
    <dbReference type="NCBI Taxonomy" id="122646"/>
    <lineage>
        <taxon>Eukaryota</taxon>
        <taxon>Viridiplantae</taxon>
        <taxon>Streptophyta</taxon>
        <taxon>Embryophyta</taxon>
        <taxon>Marchantiophyta</taxon>
        <taxon>Marchantiopsida</taxon>
        <taxon>Marchantiidae</taxon>
        <taxon>Marchantiales</taxon>
        <taxon>Ricciaceae</taxon>
        <taxon>Riccia</taxon>
    </lineage>
</organism>
<gene>
    <name evidence="2" type="ORF">R1sor_019431</name>
</gene>
<evidence type="ECO:0000313" key="3">
    <source>
        <dbReference type="Proteomes" id="UP001633002"/>
    </source>
</evidence>
<dbReference type="EMBL" id="JBJQOH010000001">
    <property type="protein sequence ID" value="KAL3701409.1"/>
    <property type="molecule type" value="Genomic_DNA"/>
</dbReference>
<sequence>MRYVSRLLQGEKSEWATMMRSIIHQEMLKRVKGKEYCWWSVEEGLLLLPVIPSPKNSTVRSFVKAWTRFRGHLKLNEKAWSLPGFLTMSQVSILTKRYCRDYSFNEKTLNPLLRTLKYTSLMHLCDSSGQWHNLQRELEVQGVTLTEHQVADVVSNSGSKKETLTRNRCMTARAGNGALKTRSGKGGSGKRALRFRAEEVDAKFRIPGTLLDTIDIAISDSRKGSPLIHILAATLQAIWRDMNAMIGRLLEKSLPPEQSQNDSNFVSRGSPSGDGRVSTSGQLTTTSDATTTNAEANRIEPYPHTRVEDSQAQIDANIVMVETAGPCHLHLRSAGCYGRTTARLYQEARELEELDGRREWTARGLEMNEGSRSSPEVEESLGDG</sequence>
<feature type="compositionally biased region" description="Low complexity" evidence="1">
    <location>
        <begin position="279"/>
        <end position="292"/>
    </location>
</feature>